<organism evidence="1 2">
    <name type="scientific">Neonectria ditissima</name>
    <dbReference type="NCBI Taxonomy" id="78410"/>
    <lineage>
        <taxon>Eukaryota</taxon>
        <taxon>Fungi</taxon>
        <taxon>Dikarya</taxon>
        <taxon>Ascomycota</taxon>
        <taxon>Pezizomycotina</taxon>
        <taxon>Sordariomycetes</taxon>
        <taxon>Hypocreomycetidae</taxon>
        <taxon>Hypocreales</taxon>
        <taxon>Nectriaceae</taxon>
        <taxon>Neonectria</taxon>
    </lineage>
</organism>
<evidence type="ECO:0000313" key="1">
    <source>
        <dbReference type="EMBL" id="KPM39865.1"/>
    </source>
</evidence>
<dbReference type="EMBL" id="LKCW01000096">
    <property type="protein sequence ID" value="KPM39865.1"/>
    <property type="molecule type" value="Genomic_DNA"/>
</dbReference>
<dbReference type="PANTHER" id="PTHR21310:SF37">
    <property type="entry name" value="AMINOGLYCOSIDE PHOSPHOTRANSFERASE DOMAIN-CONTAINING PROTEIN"/>
    <property type="match status" value="1"/>
</dbReference>
<dbReference type="OrthoDB" id="3645574at2759"/>
<protein>
    <recommendedName>
        <fullName evidence="3">Aminoglycoside phosphotransferase domain-containing protein</fullName>
    </recommendedName>
</protein>
<dbReference type="InterPro" id="IPR051678">
    <property type="entry name" value="AGP_Transferase"/>
</dbReference>
<reference evidence="1 2" key="1">
    <citation type="submission" date="2015-09" db="EMBL/GenBank/DDBJ databases">
        <title>Draft genome of a European isolate of the apple canker pathogen Neonectria ditissima.</title>
        <authorList>
            <person name="Gomez-Cortecero A."/>
            <person name="Harrison R.J."/>
            <person name="Armitage A.D."/>
        </authorList>
    </citation>
    <scope>NUCLEOTIDE SEQUENCE [LARGE SCALE GENOMIC DNA]</scope>
    <source>
        <strain evidence="1 2">R09/05</strain>
    </source>
</reference>
<gene>
    <name evidence="1" type="ORF">AK830_g6701</name>
</gene>
<name>A0A0P7BFU3_9HYPO</name>
<evidence type="ECO:0008006" key="3">
    <source>
        <dbReference type="Google" id="ProtNLM"/>
    </source>
</evidence>
<proteinExistence type="predicted"/>
<accession>A0A0P7BFU3</accession>
<keyword evidence="2" id="KW-1185">Reference proteome</keyword>
<dbReference type="STRING" id="78410.A0A0P7BFU3"/>
<dbReference type="PANTHER" id="PTHR21310">
    <property type="entry name" value="AMINOGLYCOSIDE PHOSPHOTRANSFERASE-RELATED-RELATED"/>
    <property type="match status" value="1"/>
</dbReference>
<comment type="caution">
    <text evidence="1">The sequence shown here is derived from an EMBL/GenBank/DDBJ whole genome shotgun (WGS) entry which is preliminary data.</text>
</comment>
<evidence type="ECO:0000313" key="2">
    <source>
        <dbReference type="Proteomes" id="UP000050424"/>
    </source>
</evidence>
<dbReference type="AlphaFoldDB" id="A0A0P7BFU3"/>
<dbReference type="Proteomes" id="UP000050424">
    <property type="component" value="Unassembled WGS sequence"/>
</dbReference>
<sequence length="517" mass="60465">MSSSFQYRNKLPTLQSACEEEGNFLLRVEHQRAAENWTRQLWDQRGSIVDLITEQLSLSKDDACKVLLPQYWPEGKFNVCVLVEVTRQDTTTEKFVFRCPMRHMHAEDQYPGTIDEKMSCEAASYVWMQENCAEIRIPHLYAFGFADGGHFTHTKHMPFYQRIYHNFRRWIYRSLGLPLLSNYIRNLSAPDVGTAYSILEYIGPDMGQMLSITWERHKDDAARQSRLYRGLAHIMLSLARIPQPSIGAYRFDTVNSTITLTNRPLTCSAMVMENSGTPRSIQPRQTYQSVESFTSDMLTMYDEHLLHHPHAVQDEDDARERFTIRMLHRAVSHHFIRRCWRNGPFLLQPTDLHQSNIFVDDAWNVTGMIDLEWMCSLPVDMLSVPHWLTDCNVFDITNEEYDRFDRAREQFLTAMDKEAETMMMEHDIPITQNMRDTWLSKGAWFWACISSLDGWLWIFEDHILTKFSTDKKLVASLKQASALWQQDVESVIKRKVEDGEEYRGKLEALLSSLLRSQ</sequence>